<organism evidence="5 6">
    <name type="scientific">Sulfurimonas gotlandica (strain DSM 19862 / JCM 16533 / GD1)</name>
    <dbReference type="NCBI Taxonomy" id="929558"/>
    <lineage>
        <taxon>Bacteria</taxon>
        <taxon>Pseudomonadati</taxon>
        <taxon>Campylobacterota</taxon>
        <taxon>Epsilonproteobacteria</taxon>
        <taxon>Campylobacterales</taxon>
        <taxon>Sulfurimonadaceae</taxon>
        <taxon>Sulfurimonas</taxon>
    </lineage>
</organism>
<dbReference type="InterPro" id="IPR015422">
    <property type="entry name" value="PyrdxlP-dep_Trfase_small"/>
</dbReference>
<comment type="similarity">
    <text evidence="1 4">Belongs to the DegT/DnrJ/EryC1 family.</text>
</comment>
<gene>
    <name evidence="5" type="ORF">SMGD1_0513</name>
</gene>
<dbReference type="InterPro" id="IPR015421">
    <property type="entry name" value="PyrdxlP-dep_Trfase_major"/>
</dbReference>
<feature type="modified residue" description="N6-(pyridoxal phosphate)lysine" evidence="3">
    <location>
        <position position="205"/>
    </location>
</feature>
<protein>
    <submittedName>
        <fullName evidence="5">DegT/DnrJ/EryC1/StrS aminotransferase</fullName>
    </submittedName>
</protein>
<dbReference type="Gene3D" id="3.40.640.10">
    <property type="entry name" value="Type I PLP-dependent aspartate aminotransferase-like (Major domain)"/>
    <property type="match status" value="1"/>
</dbReference>
<dbReference type="PANTHER" id="PTHR30244">
    <property type="entry name" value="TRANSAMINASE"/>
    <property type="match status" value="1"/>
</dbReference>
<dbReference type="STRING" id="929558.SMGD1_0513"/>
<evidence type="ECO:0000256" key="2">
    <source>
        <dbReference type="PIRSR" id="PIRSR000390-1"/>
    </source>
</evidence>
<evidence type="ECO:0000256" key="1">
    <source>
        <dbReference type="ARBA" id="ARBA00037999"/>
    </source>
</evidence>
<keyword evidence="6" id="KW-1185">Reference proteome</keyword>
<evidence type="ECO:0000256" key="4">
    <source>
        <dbReference type="RuleBase" id="RU004508"/>
    </source>
</evidence>
<dbReference type="GO" id="GO:0008483">
    <property type="term" value="F:transaminase activity"/>
    <property type="evidence" value="ECO:0007669"/>
    <property type="project" value="UniProtKB-KW"/>
</dbReference>
<keyword evidence="5" id="KW-0808">Transferase</keyword>
<keyword evidence="3 4" id="KW-0663">Pyridoxal phosphate</keyword>
<feature type="active site" description="Proton acceptor" evidence="2">
    <location>
        <position position="205"/>
    </location>
</feature>
<dbReference type="Pfam" id="PF01041">
    <property type="entry name" value="DegT_DnrJ_EryC1"/>
    <property type="match status" value="1"/>
</dbReference>
<dbReference type="HOGENOM" id="CLU_033332_7_1_7"/>
<dbReference type="PANTHER" id="PTHR30244:SF34">
    <property type="entry name" value="DTDP-4-AMINO-4,6-DIDEOXYGALACTOSE TRANSAMINASE"/>
    <property type="match status" value="1"/>
</dbReference>
<keyword evidence="5" id="KW-0032">Aminotransferase</keyword>
<accession>B6BKI5</accession>
<dbReference type="GO" id="GO:0000271">
    <property type="term" value="P:polysaccharide biosynthetic process"/>
    <property type="evidence" value="ECO:0007669"/>
    <property type="project" value="TreeGrafter"/>
</dbReference>
<evidence type="ECO:0000256" key="3">
    <source>
        <dbReference type="PIRSR" id="PIRSR000390-2"/>
    </source>
</evidence>
<dbReference type="CDD" id="cd00616">
    <property type="entry name" value="AHBA_syn"/>
    <property type="match status" value="1"/>
</dbReference>
<proteinExistence type="inferred from homology"/>
<dbReference type="Proteomes" id="UP000006431">
    <property type="component" value="Unassembled WGS sequence"/>
</dbReference>
<reference evidence="5 6" key="1">
    <citation type="journal article" date="2012" name="Proc. Natl. Acad. Sci. U.S.A.">
        <title>Genome and physiology of a model Epsilonproteobacterium responsible for sulfide detoxification in marine oxygen depletion zones.</title>
        <authorList>
            <person name="Grote J."/>
            <person name="Schott T."/>
            <person name="Bruckner C.G."/>
            <person name="Glockner F.O."/>
            <person name="Jost G."/>
            <person name="Teeling H."/>
            <person name="Labrenz M."/>
            <person name="Jurgens K."/>
        </authorList>
    </citation>
    <scope>NUCLEOTIDE SEQUENCE [LARGE SCALE GENOMIC DNA]</scope>
    <source>
        <strain evidence="5 6">GD1</strain>
    </source>
</reference>
<dbReference type="AlphaFoldDB" id="B6BKI5"/>
<dbReference type="RefSeq" id="WP_008337852.1">
    <property type="nucleotide sequence ID" value="NZ_AFRZ01000001.1"/>
</dbReference>
<dbReference type="GO" id="GO:0030170">
    <property type="term" value="F:pyridoxal phosphate binding"/>
    <property type="evidence" value="ECO:0007669"/>
    <property type="project" value="TreeGrafter"/>
</dbReference>
<dbReference type="InterPro" id="IPR000653">
    <property type="entry name" value="DegT/StrS_aminotransferase"/>
</dbReference>
<dbReference type="eggNOG" id="COG0399">
    <property type="taxonomic scope" value="Bacteria"/>
</dbReference>
<dbReference type="PATRIC" id="fig|929558.5.peg.511"/>
<dbReference type="Gene3D" id="3.90.1150.10">
    <property type="entry name" value="Aspartate Aminotransferase, domain 1"/>
    <property type="match status" value="1"/>
</dbReference>
<sequence length="435" mass="48690">MNKLAINGGRKLRAEPFPAYNTIGKEEEEAALRVLRSGKLSTYLGAWHADFHGGNEVQSLEKEWAEYFNVKHAISVNSATSGLYAAVGAIGLNPGDEVIVSAYTMSASATAILVYGGIPVFADIEEDYYCLDVNSIREKITAKTKAIMVVDIFGQPYDADAINALAEEYGLKVIEDTAQAPNAKYGERYAGTLGDIGVFSLNYHKHIHCGEGGIIVTNDDELAFKLKLIRNHAEAVLGGKGYNHKDELINMIGFNYRMNEIEASIAREQLKKLPMLFEERSRNVQYLDEKLSQLPAINGNRIRKNTTHAFYTHTLTFDSKLADGIHRDKFIKAVSAELPQTILRDDSPVLMGCGYVKPLYLLPLYQERIAFGKDGYPFNLSTNINYGKGLCPVTEDMHYNKLFAHEFMRPGMKKKDMDDVVNAFEKVWTHRHEIC</sequence>
<dbReference type="EMBL" id="AFRZ01000001">
    <property type="protein sequence ID" value="EHP29040.1"/>
    <property type="molecule type" value="Genomic_DNA"/>
</dbReference>
<evidence type="ECO:0000313" key="5">
    <source>
        <dbReference type="EMBL" id="EHP29040.1"/>
    </source>
</evidence>
<name>B6BKI5_SULGG</name>
<dbReference type="SUPFAM" id="SSF53383">
    <property type="entry name" value="PLP-dependent transferases"/>
    <property type="match status" value="1"/>
</dbReference>
<evidence type="ECO:0000313" key="6">
    <source>
        <dbReference type="Proteomes" id="UP000006431"/>
    </source>
</evidence>
<accession>H1FVB4</accession>
<dbReference type="OrthoDB" id="9766188at2"/>
<comment type="caution">
    <text evidence="5">The sequence shown here is derived from an EMBL/GenBank/DDBJ whole genome shotgun (WGS) entry which is preliminary data.</text>
</comment>
<dbReference type="InterPro" id="IPR015424">
    <property type="entry name" value="PyrdxlP-dep_Trfase"/>
</dbReference>